<evidence type="ECO:0000256" key="1">
    <source>
        <dbReference type="ARBA" id="ARBA00007274"/>
    </source>
</evidence>
<evidence type="ECO:0000313" key="3">
    <source>
        <dbReference type="EMBL" id="PJE36165.1"/>
    </source>
</evidence>
<dbReference type="AlphaFoldDB" id="A0A2M8J075"/>
<dbReference type="InterPro" id="IPR011004">
    <property type="entry name" value="Trimer_LpxA-like_sf"/>
</dbReference>
<accession>A0A2M8J075</accession>
<comment type="caution">
    <text evidence="3">The sequence shown here is derived from an EMBL/GenBank/DDBJ whole genome shotgun (WGS) entry which is preliminary data.</text>
</comment>
<gene>
    <name evidence="3" type="ORF">CVM52_13490</name>
</gene>
<dbReference type="GO" id="GO:0005829">
    <property type="term" value="C:cytosol"/>
    <property type="evidence" value="ECO:0007669"/>
    <property type="project" value="TreeGrafter"/>
</dbReference>
<dbReference type="InterPro" id="IPR051159">
    <property type="entry name" value="Hexapeptide_acetyltransf"/>
</dbReference>
<dbReference type="Gene3D" id="2.160.10.10">
    <property type="entry name" value="Hexapeptide repeat proteins"/>
    <property type="match status" value="1"/>
</dbReference>
<name>A0A2M8J075_9RHOB</name>
<dbReference type="SUPFAM" id="SSF51161">
    <property type="entry name" value="Trimeric LpxA-like enzymes"/>
    <property type="match status" value="1"/>
</dbReference>
<evidence type="ECO:0000313" key="4">
    <source>
        <dbReference type="Proteomes" id="UP000231553"/>
    </source>
</evidence>
<dbReference type="OrthoDB" id="9815592at2"/>
<sequence>MERTYQDLSAFRVPKGFRGRSLLAVQLWWIVQALLFRPSPQVCYGWRRFLLRLFGAKVGKKVLVRSSVKITYPWKVSIGEYSQIGDSVVLYSLGHIVIGGNAVVSQGCYICAAGHDPASPTFSIYQDSVFIDDEVWLAAQCFVCPGVRIGHGSFCNVRTLVTKSLPSGRAFVGSPAREVCLREELTPMKIGELGVRQENDG</sequence>
<dbReference type="GO" id="GO:0008374">
    <property type="term" value="F:O-acyltransferase activity"/>
    <property type="evidence" value="ECO:0007669"/>
    <property type="project" value="TreeGrafter"/>
</dbReference>
<protein>
    <submittedName>
        <fullName evidence="3">Colanic acid biosynthesis acetyltransferase WcaF</fullName>
    </submittedName>
</protein>
<dbReference type="EMBL" id="PGTB01000054">
    <property type="protein sequence ID" value="PJE36165.1"/>
    <property type="molecule type" value="Genomic_DNA"/>
</dbReference>
<dbReference type="PANTHER" id="PTHR23416">
    <property type="entry name" value="SIALIC ACID SYNTHASE-RELATED"/>
    <property type="match status" value="1"/>
</dbReference>
<keyword evidence="4" id="KW-1185">Reference proteome</keyword>
<keyword evidence="2 3" id="KW-0808">Transferase</keyword>
<organism evidence="3 4">
    <name type="scientific">Pseudooceanicola lipolyticus</name>
    <dbReference type="NCBI Taxonomy" id="2029104"/>
    <lineage>
        <taxon>Bacteria</taxon>
        <taxon>Pseudomonadati</taxon>
        <taxon>Pseudomonadota</taxon>
        <taxon>Alphaproteobacteria</taxon>
        <taxon>Rhodobacterales</taxon>
        <taxon>Paracoccaceae</taxon>
        <taxon>Pseudooceanicola</taxon>
    </lineage>
</organism>
<dbReference type="PANTHER" id="PTHR23416:SF23">
    <property type="entry name" value="ACETYLTRANSFERASE C18B11.09C-RELATED"/>
    <property type="match status" value="1"/>
</dbReference>
<reference evidence="3 4" key="1">
    <citation type="journal article" date="2018" name="Int. J. Syst. Evol. Microbiol.">
        <title>Pseudooceanicola lipolyticus sp. nov., a marine alphaproteobacterium, reclassification of Oceanicola flagellatus as Pseudooceanicola flagellatus comb. nov. and emended description of the genus Pseudooceanicola.</title>
        <authorList>
            <person name="Huang M.-M."/>
            <person name="Guo L.-L."/>
            <person name="Wu Y.-H."/>
            <person name="Lai Q.-L."/>
            <person name="Shao Z.-Z."/>
            <person name="Wang C.-S."/>
            <person name="Wu M."/>
            <person name="Xu X.-W."/>
        </authorList>
    </citation>
    <scope>NUCLEOTIDE SEQUENCE [LARGE SCALE GENOMIC DNA]</scope>
    <source>
        <strain evidence="3 4">157</strain>
    </source>
</reference>
<dbReference type="Proteomes" id="UP000231553">
    <property type="component" value="Unassembled WGS sequence"/>
</dbReference>
<dbReference type="NCBIfam" id="NF007797">
    <property type="entry name" value="PRK10502.1"/>
    <property type="match status" value="1"/>
</dbReference>
<evidence type="ECO:0000256" key="2">
    <source>
        <dbReference type="ARBA" id="ARBA00022679"/>
    </source>
</evidence>
<comment type="similarity">
    <text evidence="1">Belongs to the transferase hexapeptide repeat family.</text>
</comment>
<proteinExistence type="inferred from homology"/>